<gene>
    <name evidence="2" type="ORF">JM93_03937</name>
</gene>
<dbReference type="RefSeq" id="WP_145346844.1">
    <property type="nucleotide sequence ID" value="NZ_SMLY01000056.1"/>
</dbReference>
<evidence type="ECO:0000313" key="2">
    <source>
        <dbReference type="EMBL" id="TWI80723.1"/>
    </source>
</evidence>
<dbReference type="Proteomes" id="UP000320593">
    <property type="component" value="Unassembled WGS sequence"/>
</dbReference>
<evidence type="ECO:0000256" key="1">
    <source>
        <dbReference type="SAM" id="MobiDB-lite"/>
    </source>
</evidence>
<dbReference type="OrthoDB" id="7678221at2"/>
<dbReference type="AlphaFoldDB" id="A0A562SI49"/>
<name>A0A562SI49_9HYPH</name>
<evidence type="ECO:0000313" key="3">
    <source>
        <dbReference type="Proteomes" id="UP000320593"/>
    </source>
</evidence>
<protein>
    <submittedName>
        <fullName evidence="2">Uncharacterized protein</fullName>
    </submittedName>
</protein>
<feature type="region of interest" description="Disordered" evidence="1">
    <location>
        <begin position="1"/>
        <end position="38"/>
    </location>
</feature>
<feature type="compositionally biased region" description="Polar residues" evidence="1">
    <location>
        <begin position="1"/>
        <end position="23"/>
    </location>
</feature>
<comment type="caution">
    <text evidence="2">The sequence shown here is derived from an EMBL/GenBank/DDBJ whole genome shotgun (WGS) entry which is preliminary data.</text>
</comment>
<sequence>MQISIETTTQSASVFQMSTTGGANKSPLLQEEDRQENKPATVNLLEAASEKAENDAVVIAALQEAVEAGKKEQKDDEDADGKLATVEDYQNTAGRIKSALGFEDEQGASGPVSISYESGSTTTTTIEAEIDGQTVSAEFVSFERVSYNNDTGLSVRTASASSIEAEFGGLTATYQSASTSSLYAGTGAQISQLGNLFA</sequence>
<reference evidence="2 3" key="1">
    <citation type="submission" date="2019-07" db="EMBL/GenBank/DDBJ databases">
        <title>Genomic Encyclopedia of Archaeal and Bacterial Type Strains, Phase II (KMG-II): from individual species to whole genera.</title>
        <authorList>
            <person name="Goeker M."/>
        </authorList>
    </citation>
    <scope>NUCLEOTIDE SEQUENCE [LARGE SCALE GENOMIC DNA]</scope>
    <source>
        <strain evidence="2 3">ATCC BAA-252</strain>
    </source>
</reference>
<proteinExistence type="predicted"/>
<keyword evidence="3" id="KW-1185">Reference proteome</keyword>
<accession>A0A562SI49</accession>
<organism evidence="2 3">
    <name type="scientific">Roseibium hamelinense</name>
    <dbReference type="NCBI Taxonomy" id="150831"/>
    <lineage>
        <taxon>Bacteria</taxon>
        <taxon>Pseudomonadati</taxon>
        <taxon>Pseudomonadota</taxon>
        <taxon>Alphaproteobacteria</taxon>
        <taxon>Hyphomicrobiales</taxon>
        <taxon>Stappiaceae</taxon>
        <taxon>Roseibium</taxon>
    </lineage>
</organism>
<dbReference type="EMBL" id="VLLF01000011">
    <property type="protein sequence ID" value="TWI80723.1"/>
    <property type="molecule type" value="Genomic_DNA"/>
</dbReference>